<evidence type="ECO:0000313" key="8">
    <source>
        <dbReference type="EMBL" id="MBI5169410.1"/>
    </source>
</evidence>
<keyword evidence="6" id="KW-0732">Signal</keyword>
<evidence type="ECO:0000256" key="1">
    <source>
        <dbReference type="ARBA" id="ARBA00001526"/>
    </source>
</evidence>
<evidence type="ECO:0000256" key="3">
    <source>
        <dbReference type="ARBA" id="ARBA00022801"/>
    </source>
</evidence>
<comment type="catalytic activity">
    <reaction evidence="1 5">
        <text>a beta-lactam + H2O = a substituted beta-amino acid</text>
        <dbReference type="Rhea" id="RHEA:20401"/>
        <dbReference type="ChEBI" id="CHEBI:15377"/>
        <dbReference type="ChEBI" id="CHEBI:35627"/>
        <dbReference type="ChEBI" id="CHEBI:140347"/>
        <dbReference type="EC" id="3.5.2.6"/>
    </reaction>
</comment>
<organism evidence="8 9">
    <name type="scientific">Eiseniibacteriota bacterium</name>
    <dbReference type="NCBI Taxonomy" id="2212470"/>
    <lineage>
        <taxon>Bacteria</taxon>
        <taxon>Candidatus Eiseniibacteriota</taxon>
    </lineage>
</organism>
<reference evidence="8" key="1">
    <citation type="submission" date="2020-07" db="EMBL/GenBank/DDBJ databases">
        <title>Huge and variable diversity of episymbiotic CPR bacteria and DPANN archaea in groundwater ecosystems.</title>
        <authorList>
            <person name="He C.Y."/>
            <person name="Keren R."/>
            <person name="Whittaker M."/>
            <person name="Farag I.F."/>
            <person name="Doudna J."/>
            <person name="Cate J.H.D."/>
            <person name="Banfield J.F."/>
        </authorList>
    </citation>
    <scope>NUCLEOTIDE SEQUENCE</scope>
    <source>
        <strain evidence="8">NC_groundwater_1813_Pr3_B-0.1um_71_17</strain>
    </source>
</reference>
<dbReference type="PANTHER" id="PTHR46825">
    <property type="entry name" value="D-ALANYL-D-ALANINE-CARBOXYPEPTIDASE/ENDOPEPTIDASE AMPH"/>
    <property type="match status" value="1"/>
</dbReference>
<dbReference type="NCBIfam" id="NF033085">
    <property type="entry name" value="bla_class_C"/>
    <property type="match status" value="1"/>
</dbReference>
<dbReference type="Pfam" id="PF00144">
    <property type="entry name" value="Beta-lactamase"/>
    <property type="match status" value="1"/>
</dbReference>
<comment type="caution">
    <text evidence="8">The sequence shown here is derived from an EMBL/GenBank/DDBJ whole genome shotgun (WGS) entry which is preliminary data.</text>
</comment>
<proteinExistence type="inferred from homology"/>
<accession>A0A933SCY2</accession>
<keyword evidence="4 5" id="KW-0046">Antibiotic resistance</keyword>
<dbReference type="SUPFAM" id="SSF56601">
    <property type="entry name" value="beta-lactamase/transpeptidase-like"/>
    <property type="match status" value="1"/>
</dbReference>
<evidence type="ECO:0000256" key="4">
    <source>
        <dbReference type="ARBA" id="ARBA00023251"/>
    </source>
</evidence>
<dbReference type="EC" id="3.5.2.6" evidence="5"/>
<feature type="chain" id="PRO_5038125230" description="Beta-lactamase" evidence="6">
    <location>
        <begin position="27"/>
        <end position="390"/>
    </location>
</feature>
<evidence type="ECO:0000256" key="6">
    <source>
        <dbReference type="SAM" id="SignalP"/>
    </source>
</evidence>
<keyword evidence="3 5" id="KW-0378">Hydrolase</keyword>
<evidence type="ECO:0000313" key="9">
    <source>
        <dbReference type="Proteomes" id="UP000696931"/>
    </source>
</evidence>
<name>A0A933SCY2_UNCEI</name>
<dbReference type="Proteomes" id="UP000696931">
    <property type="component" value="Unassembled WGS sequence"/>
</dbReference>
<dbReference type="GO" id="GO:0008800">
    <property type="term" value="F:beta-lactamase activity"/>
    <property type="evidence" value="ECO:0007669"/>
    <property type="project" value="UniProtKB-UniRule"/>
</dbReference>
<dbReference type="GO" id="GO:0046677">
    <property type="term" value="P:response to antibiotic"/>
    <property type="evidence" value="ECO:0007669"/>
    <property type="project" value="UniProtKB-UniRule"/>
</dbReference>
<comment type="similarity">
    <text evidence="2 5">Belongs to the class-C beta-lactamase family.</text>
</comment>
<dbReference type="GO" id="GO:0017001">
    <property type="term" value="P:antibiotic catabolic process"/>
    <property type="evidence" value="ECO:0007669"/>
    <property type="project" value="InterPro"/>
</dbReference>
<evidence type="ECO:0000259" key="7">
    <source>
        <dbReference type="Pfam" id="PF00144"/>
    </source>
</evidence>
<gene>
    <name evidence="8" type="ORF">HZA61_07985</name>
</gene>
<dbReference type="GO" id="GO:0030288">
    <property type="term" value="C:outer membrane-bounded periplasmic space"/>
    <property type="evidence" value="ECO:0007669"/>
    <property type="project" value="InterPro"/>
</dbReference>
<dbReference type="EMBL" id="JACRIW010000051">
    <property type="protein sequence ID" value="MBI5169410.1"/>
    <property type="molecule type" value="Genomic_DNA"/>
</dbReference>
<dbReference type="PROSITE" id="PS00336">
    <property type="entry name" value="BETA_LACTAMASE_C"/>
    <property type="match status" value="1"/>
</dbReference>
<dbReference type="AlphaFoldDB" id="A0A933SCY2"/>
<sequence length="390" mass="42149">MKKPIGTALLALVLAASVVLPVIANAGTAKPGLSQIVRDAVVPIMRARGIPGVSIAVTSAGKSQVFHFGVSSRETRAALNDRTLFEVGSVSKTFTATLASWAEVQGKLAWSDSVSRHLPALQGTAFGDLRLVHLATHTPGGLPLQVPEDVTDEAQLLQWFARWTPEYPPGTRRTYGNPGIGALGLAAAHSLGGEFATLVQREMLPALGMTNTFLEVPEARLGDYAQGYDSEDSLARMTPGVIGAEAYGIRTTAADLVRWVQANMGDLSIDRAWQRAITATHTGYFTTGRMTQDLVWEQYAYPVPVEKLLAGNSRRMIFEPNPAIELVPPMRPRDDVWINKTGSTRGFSAYVAFVPKRHIGVVVLANKSIPIEDRIAIAYRIMQALDGPVR</sequence>
<dbReference type="Gene3D" id="3.40.710.10">
    <property type="entry name" value="DD-peptidase/beta-lactamase superfamily"/>
    <property type="match status" value="1"/>
</dbReference>
<dbReference type="PANTHER" id="PTHR46825:SF8">
    <property type="entry name" value="BETA-LACTAMASE-RELATED"/>
    <property type="match status" value="1"/>
</dbReference>
<feature type="domain" description="Beta-lactamase-related" evidence="7">
    <location>
        <begin position="38"/>
        <end position="385"/>
    </location>
</feature>
<feature type="signal peptide" evidence="6">
    <location>
        <begin position="1"/>
        <end position="26"/>
    </location>
</feature>
<dbReference type="InterPro" id="IPR058136">
    <property type="entry name" value="AmpC"/>
</dbReference>
<dbReference type="InterPro" id="IPR001466">
    <property type="entry name" value="Beta-lactam-related"/>
</dbReference>
<evidence type="ECO:0000256" key="5">
    <source>
        <dbReference type="RuleBase" id="RU361140"/>
    </source>
</evidence>
<dbReference type="InterPro" id="IPR050491">
    <property type="entry name" value="AmpC-like"/>
</dbReference>
<protein>
    <recommendedName>
        <fullName evidence="5">Beta-lactamase</fullName>
        <ecNumber evidence="5">3.5.2.6</ecNumber>
    </recommendedName>
</protein>
<evidence type="ECO:0000256" key="2">
    <source>
        <dbReference type="ARBA" id="ARBA00007840"/>
    </source>
</evidence>
<dbReference type="InterPro" id="IPR012338">
    <property type="entry name" value="Beta-lactam/transpept-like"/>
</dbReference>
<dbReference type="InterPro" id="IPR001586">
    <property type="entry name" value="Beta-lactam_class-C_AS"/>
</dbReference>